<dbReference type="GeneID" id="98121732"/>
<name>A0ABR4M8L2_9PEZI</name>
<proteinExistence type="predicted"/>
<feature type="compositionally biased region" description="Acidic residues" evidence="1">
    <location>
        <begin position="228"/>
        <end position="244"/>
    </location>
</feature>
<evidence type="ECO:0000313" key="2">
    <source>
        <dbReference type="EMBL" id="KAL2884583.1"/>
    </source>
</evidence>
<dbReference type="EMBL" id="JABSNW010000011">
    <property type="protein sequence ID" value="KAL2884583.1"/>
    <property type="molecule type" value="Genomic_DNA"/>
</dbReference>
<protein>
    <submittedName>
        <fullName evidence="2">Uncharacterized protein</fullName>
    </submittedName>
</protein>
<dbReference type="RefSeq" id="XP_070855764.1">
    <property type="nucleotide sequence ID" value="XM_071004744.1"/>
</dbReference>
<organism evidence="2 3">
    <name type="scientific">Ceratocystis lukuohia</name>
    <dbReference type="NCBI Taxonomy" id="2019550"/>
    <lineage>
        <taxon>Eukaryota</taxon>
        <taxon>Fungi</taxon>
        <taxon>Dikarya</taxon>
        <taxon>Ascomycota</taxon>
        <taxon>Pezizomycotina</taxon>
        <taxon>Sordariomycetes</taxon>
        <taxon>Hypocreomycetidae</taxon>
        <taxon>Microascales</taxon>
        <taxon>Ceratocystidaceae</taxon>
        <taxon>Ceratocystis</taxon>
    </lineage>
</organism>
<sequence>MATQSIAERFPKLRKQLDELGGYPDGVNLDNFKVHLSLKSSFNVWFHGNAISDDTVNNVMIPEVKQIIHEAQKQVKKRRPNAFLEMEDEIERAFKIPEKAHPAYGYPSQNLCDDLTEYHQAFKQSAWEYLSPYTSIVAPSGTGKSYTVSQLAVKHNKAARASGISPEYFFRYQTEKHYAPVQEKTDSALNFVIEATKPSCPRCEHSRTLPDFAPFSGHFQSVFRDDTNDSDDENSDEGSNEDNIQDTSKLRNEYASEDNCKANAEDGSQRQVSDRDSQSDLEFVICIDEARNPLFDGIDRFALPFPP</sequence>
<feature type="compositionally biased region" description="Basic and acidic residues" evidence="1">
    <location>
        <begin position="248"/>
        <end position="278"/>
    </location>
</feature>
<dbReference type="Proteomes" id="UP001610728">
    <property type="component" value="Unassembled WGS sequence"/>
</dbReference>
<comment type="caution">
    <text evidence="2">The sequence shown here is derived from an EMBL/GenBank/DDBJ whole genome shotgun (WGS) entry which is preliminary data.</text>
</comment>
<feature type="region of interest" description="Disordered" evidence="1">
    <location>
        <begin position="223"/>
        <end position="278"/>
    </location>
</feature>
<reference evidence="2 3" key="1">
    <citation type="submission" date="2020-05" db="EMBL/GenBank/DDBJ databases">
        <title>Ceratocystis lukuohia genome.</title>
        <authorList>
            <person name="Harrington T.C."/>
            <person name="Kim K."/>
            <person name="Mayers C.G."/>
        </authorList>
    </citation>
    <scope>NUCLEOTIDE SEQUENCE [LARGE SCALE GENOMIC DNA]</scope>
    <source>
        <strain evidence="2 3">C4212</strain>
    </source>
</reference>
<gene>
    <name evidence="2" type="ORF">HOO65_110054</name>
</gene>
<keyword evidence="3" id="KW-1185">Reference proteome</keyword>
<accession>A0ABR4M8L2</accession>
<evidence type="ECO:0000256" key="1">
    <source>
        <dbReference type="SAM" id="MobiDB-lite"/>
    </source>
</evidence>
<evidence type="ECO:0000313" key="3">
    <source>
        <dbReference type="Proteomes" id="UP001610728"/>
    </source>
</evidence>